<feature type="transmembrane region" description="Helical" evidence="1">
    <location>
        <begin position="424"/>
        <end position="443"/>
    </location>
</feature>
<keyword evidence="1" id="KW-0812">Transmembrane</keyword>
<feature type="transmembrane region" description="Helical" evidence="1">
    <location>
        <begin position="43"/>
        <end position="65"/>
    </location>
</feature>
<feature type="transmembrane region" description="Helical" evidence="1">
    <location>
        <begin position="132"/>
        <end position="152"/>
    </location>
</feature>
<feature type="transmembrane region" description="Helical" evidence="1">
    <location>
        <begin position="77"/>
        <end position="98"/>
    </location>
</feature>
<reference evidence="2" key="1">
    <citation type="submission" date="2020-05" db="EMBL/GenBank/DDBJ databases">
        <authorList>
            <person name="Chiriac C."/>
            <person name="Salcher M."/>
            <person name="Ghai R."/>
            <person name="Kavagutti S V."/>
        </authorList>
    </citation>
    <scope>NUCLEOTIDE SEQUENCE</scope>
</reference>
<feature type="transmembrane region" description="Helical" evidence="1">
    <location>
        <begin position="395"/>
        <end position="412"/>
    </location>
</feature>
<gene>
    <name evidence="2" type="ORF">UFOPK3381_00262</name>
</gene>
<evidence type="ECO:0000313" key="2">
    <source>
        <dbReference type="EMBL" id="CAB4861191.1"/>
    </source>
</evidence>
<feature type="transmembrane region" description="Helical" evidence="1">
    <location>
        <begin position="222"/>
        <end position="238"/>
    </location>
</feature>
<keyword evidence="1" id="KW-0472">Membrane</keyword>
<feature type="transmembrane region" description="Helical" evidence="1">
    <location>
        <begin position="267"/>
        <end position="283"/>
    </location>
</feature>
<protein>
    <submittedName>
        <fullName evidence="2">Unannotated protein</fullName>
    </submittedName>
</protein>
<feature type="transmembrane region" description="Helical" evidence="1">
    <location>
        <begin position="245"/>
        <end position="261"/>
    </location>
</feature>
<accession>A0A6J7CTI3</accession>
<dbReference type="EMBL" id="CAFBLN010000005">
    <property type="protein sequence ID" value="CAB4861191.1"/>
    <property type="molecule type" value="Genomic_DNA"/>
</dbReference>
<name>A0A6J7CTI3_9ZZZZ</name>
<keyword evidence="1" id="KW-1133">Transmembrane helix</keyword>
<proteinExistence type="predicted"/>
<evidence type="ECO:0000256" key="1">
    <source>
        <dbReference type="SAM" id="Phobius"/>
    </source>
</evidence>
<feature type="transmembrane region" description="Helical" evidence="1">
    <location>
        <begin position="164"/>
        <end position="181"/>
    </location>
</feature>
<dbReference type="AlphaFoldDB" id="A0A6J7CTI3"/>
<organism evidence="2">
    <name type="scientific">freshwater metagenome</name>
    <dbReference type="NCBI Taxonomy" id="449393"/>
    <lineage>
        <taxon>unclassified sequences</taxon>
        <taxon>metagenomes</taxon>
        <taxon>ecological metagenomes</taxon>
    </lineage>
</organism>
<sequence>MSSRGGRSWLIVLVATLGSLVLSLVAGTHIVFALIAIPLVMAIAWSNPTLLITIMPVWMVFLGFIRRFTPGGGNVAFSGDPVLIIGPVALVVLMFVVFNDKDSQPLSPLARVVLGFNVVAILEVANPKQGGLMAGIGGLLFVFVPTLGFWIGRRYGTPEVLWRVVWNVAILSLVASAYGLYQQFVQFPSWDITWIESKGYTALNLGSGIIRAFSTFSSAQEYAVFLSVGLIVWSVLAAKSVRMPLPVHLAAMSVVALALFYESQRTSIFISALALGVIAAARLRMRPITVALCGVIAVGLLVVFAGAIGGGGGGSAALQGPDSTASILVDHQLSGITDPTGAGSSLPGHIKATRVGMFSAFKNPFGHGSGSTNLASSRYSTSSAASGTEFDPGNMGIAFGIFGLIIYALMLWRMTAMGYRLAVLRRDPLGLVVLGVIMATLLQWTNGNLYSVCWLLWFVVGAGDRLLTKQDEEAMVSTISEPSAPPFTWRKPGEPRRAVRI</sequence>
<feature type="transmembrane region" description="Helical" evidence="1">
    <location>
        <begin position="290"/>
        <end position="308"/>
    </location>
</feature>